<name>A0A916XP22_9HYPH</name>
<dbReference type="GO" id="GO:0003824">
    <property type="term" value="F:catalytic activity"/>
    <property type="evidence" value="ECO:0007669"/>
    <property type="project" value="UniProtKB-ARBA"/>
</dbReference>
<dbReference type="CDD" id="cd06558">
    <property type="entry name" value="crotonase-like"/>
    <property type="match status" value="1"/>
</dbReference>
<evidence type="ECO:0000313" key="2">
    <source>
        <dbReference type="EMBL" id="GGC88856.1"/>
    </source>
</evidence>
<dbReference type="EMBL" id="BMGG01000011">
    <property type="protein sequence ID" value="GGC88856.1"/>
    <property type="molecule type" value="Genomic_DNA"/>
</dbReference>
<comment type="caution">
    <text evidence="2">The sequence shown here is derived from an EMBL/GenBank/DDBJ whole genome shotgun (WGS) entry which is preliminary data.</text>
</comment>
<organism evidence="2 3">
    <name type="scientific">Chelatococcus reniformis</name>
    <dbReference type="NCBI Taxonomy" id="1494448"/>
    <lineage>
        <taxon>Bacteria</taxon>
        <taxon>Pseudomonadati</taxon>
        <taxon>Pseudomonadota</taxon>
        <taxon>Alphaproteobacteria</taxon>
        <taxon>Hyphomicrobiales</taxon>
        <taxon>Chelatococcaceae</taxon>
        <taxon>Chelatococcus</taxon>
    </lineage>
</organism>
<dbReference type="Pfam" id="PF00378">
    <property type="entry name" value="ECH_1"/>
    <property type="match status" value="2"/>
</dbReference>
<dbReference type="Proteomes" id="UP000637002">
    <property type="component" value="Unassembled WGS sequence"/>
</dbReference>
<keyword evidence="3" id="KW-1185">Reference proteome</keyword>
<dbReference type="InterPro" id="IPR029045">
    <property type="entry name" value="ClpP/crotonase-like_dom_sf"/>
</dbReference>
<dbReference type="Gene3D" id="3.90.226.10">
    <property type="entry name" value="2-enoyl-CoA Hydratase, Chain A, domain 1"/>
    <property type="match status" value="1"/>
</dbReference>
<gene>
    <name evidence="2" type="ORF">GCM10010994_53440</name>
</gene>
<reference evidence="2" key="1">
    <citation type="journal article" date="2014" name="Int. J. Syst. Evol. Microbiol.">
        <title>Complete genome sequence of Corynebacterium casei LMG S-19264T (=DSM 44701T), isolated from a smear-ripened cheese.</title>
        <authorList>
            <consortium name="US DOE Joint Genome Institute (JGI-PGF)"/>
            <person name="Walter F."/>
            <person name="Albersmeier A."/>
            <person name="Kalinowski J."/>
            <person name="Ruckert C."/>
        </authorList>
    </citation>
    <scope>NUCLEOTIDE SEQUENCE</scope>
    <source>
        <strain evidence="2">CGMCC 1.12919</strain>
    </source>
</reference>
<dbReference type="PANTHER" id="PTHR43802:SF1">
    <property type="entry name" value="IP11341P-RELATED"/>
    <property type="match status" value="1"/>
</dbReference>
<evidence type="ECO:0000313" key="3">
    <source>
        <dbReference type="Proteomes" id="UP000637002"/>
    </source>
</evidence>
<accession>A0A916XP22</accession>
<comment type="similarity">
    <text evidence="1">Belongs to the enoyl-CoA hydratase/isomerase family.</text>
</comment>
<dbReference type="NCBIfam" id="NF004857">
    <property type="entry name" value="PRK06210.1"/>
    <property type="match status" value="1"/>
</dbReference>
<dbReference type="AlphaFoldDB" id="A0A916XP22"/>
<protein>
    <submittedName>
        <fullName evidence="2">Enoyl-CoA hydratase</fullName>
    </submittedName>
</protein>
<dbReference type="RefSeq" id="WP_188612236.1">
    <property type="nucleotide sequence ID" value="NZ_BMGG01000011.1"/>
</dbReference>
<dbReference type="InterPro" id="IPR001753">
    <property type="entry name" value="Enoyl-CoA_hydra/iso"/>
</dbReference>
<evidence type="ECO:0000256" key="1">
    <source>
        <dbReference type="ARBA" id="ARBA00005254"/>
    </source>
</evidence>
<dbReference type="SUPFAM" id="SSF52096">
    <property type="entry name" value="ClpP/crotonase"/>
    <property type="match status" value="1"/>
</dbReference>
<dbReference type="PANTHER" id="PTHR43802">
    <property type="entry name" value="ENOYL-COA HYDRATASE"/>
    <property type="match status" value="1"/>
</dbReference>
<proteinExistence type="inferred from homology"/>
<sequence>MALEQVRYEVDQHVATVTLDRPEKLNAWTRRMSEDLREAMRQADDDPSVRVIIFTGAGRGFCAGGDMGLLSDIGADRDRHAVPPAGAFDPRGPVDFHGPDSYFPSISKPIICALNGVAAGIGLVYPLYCDLRFAASEAYFFTAFAQRGAVAEHGMSWLLPRLVGLPNAFDLLYSARRIDAAEALRMGLVNRVVPSAELMSETRAYAQLLATQVSPRSLKVIKRQLWDDQMRGLGPAVAVSQAEMALSFLSDDFREGISHFVERRAPRFTGE</sequence>
<reference evidence="2" key="2">
    <citation type="submission" date="2020-09" db="EMBL/GenBank/DDBJ databases">
        <authorList>
            <person name="Sun Q."/>
            <person name="Zhou Y."/>
        </authorList>
    </citation>
    <scope>NUCLEOTIDE SEQUENCE</scope>
    <source>
        <strain evidence="2">CGMCC 1.12919</strain>
    </source>
</reference>